<dbReference type="Proteomes" id="UP001156666">
    <property type="component" value="Unassembled WGS sequence"/>
</dbReference>
<dbReference type="Pfam" id="PF18962">
    <property type="entry name" value="Por_Secre_tail"/>
    <property type="match status" value="1"/>
</dbReference>
<dbReference type="InterPro" id="IPR026444">
    <property type="entry name" value="Secre_tail"/>
</dbReference>
<dbReference type="InterPro" id="IPR049283">
    <property type="entry name" value="DUF6851"/>
</dbReference>
<accession>A0AA37WEX5</accession>
<feature type="domain" description="DUF6851" evidence="2">
    <location>
        <begin position="45"/>
        <end position="194"/>
    </location>
</feature>
<protein>
    <recommendedName>
        <fullName evidence="5">T9SS C-terminal target domain-containing protein</fullName>
    </recommendedName>
</protein>
<reference evidence="3" key="2">
    <citation type="submission" date="2023-01" db="EMBL/GenBank/DDBJ databases">
        <title>Draft genome sequence of Portibacter lacus strain NBRC 108769.</title>
        <authorList>
            <person name="Sun Q."/>
            <person name="Mori K."/>
        </authorList>
    </citation>
    <scope>NUCLEOTIDE SEQUENCE</scope>
    <source>
        <strain evidence="3">NBRC 108769</strain>
    </source>
</reference>
<name>A0AA37WEX5_9BACT</name>
<evidence type="ECO:0000313" key="4">
    <source>
        <dbReference type="Proteomes" id="UP001156666"/>
    </source>
</evidence>
<dbReference type="InterPro" id="IPR052559">
    <property type="entry name" value="V-haloperoxidase"/>
</dbReference>
<evidence type="ECO:0008006" key="5">
    <source>
        <dbReference type="Google" id="ProtNLM"/>
    </source>
</evidence>
<dbReference type="RefSeq" id="WP_235291996.1">
    <property type="nucleotide sequence ID" value="NZ_BSOH01000027.1"/>
</dbReference>
<dbReference type="AlphaFoldDB" id="A0AA37WEX5"/>
<evidence type="ECO:0000259" key="1">
    <source>
        <dbReference type="Pfam" id="PF18962"/>
    </source>
</evidence>
<dbReference type="CDD" id="cd03398">
    <property type="entry name" value="PAP2_haloperoxidase"/>
    <property type="match status" value="1"/>
</dbReference>
<dbReference type="InterPro" id="IPR036938">
    <property type="entry name" value="PAP2/HPO_sf"/>
</dbReference>
<feature type="domain" description="Secretion system C-terminal sorting" evidence="1">
    <location>
        <begin position="826"/>
        <end position="880"/>
    </location>
</feature>
<dbReference type="Gene3D" id="1.10.606.10">
    <property type="entry name" value="Vanadium-containing Chloroperoxidase, domain 2"/>
    <property type="match status" value="1"/>
</dbReference>
<comment type="caution">
    <text evidence="3">The sequence shown here is derived from an EMBL/GenBank/DDBJ whole genome shotgun (WGS) entry which is preliminary data.</text>
</comment>
<dbReference type="EMBL" id="BSOH01000027">
    <property type="protein sequence ID" value="GLR19301.1"/>
    <property type="molecule type" value="Genomic_DNA"/>
</dbReference>
<proteinExistence type="predicted"/>
<evidence type="ECO:0000259" key="2">
    <source>
        <dbReference type="Pfam" id="PF21167"/>
    </source>
</evidence>
<evidence type="ECO:0000313" key="3">
    <source>
        <dbReference type="EMBL" id="GLR19301.1"/>
    </source>
</evidence>
<dbReference type="Pfam" id="PF21167">
    <property type="entry name" value="DUF6851"/>
    <property type="match status" value="1"/>
</dbReference>
<keyword evidence="4" id="KW-1185">Reference proteome</keyword>
<dbReference type="GO" id="GO:0004601">
    <property type="term" value="F:peroxidase activity"/>
    <property type="evidence" value="ECO:0007669"/>
    <property type="project" value="InterPro"/>
</dbReference>
<gene>
    <name evidence="3" type="ORF">GCM10007940_39170</name>
</gene>
<sequence>MTITSSGNAQHSIAREWNELLLEGIRGDFARPTVHARNLFHTSGAMYDAWAVYDSIAEPYFLGDTVGEYEFKFSGIPIPEDITEARKEAISFAMYRILRHRFLTSPGAWKVYTQTDSLMNLLGYNKNYTSLDYESGNPAALGNYIASEIIKFGLQDGSNEALQYENNYYEAVNDPLVMDLSGNSGISDPNKWQPLTLDVFIDQSGNVIPLNTPEFLSPEWGNVVPFAMKEEVLTTYDGNNGQYKVYHDPTAPSFIQDGLGLNDPYKWGFALVAAWSSHLGHSNDTLIDISPASYGNLDELPSSFDEYKQFYDYDKGGDASTGHPLNPTTGLPYEPNIVSRADYTRVLAEFWADGPDSETPPGHWFTLLNFINDNPLLVKKFEGKGEVLSDLEWDVKSYLALGGTMHDCAVSAWGIKGYYDYIRPVSAIRYMAEKGQSSSMDLPNYHPHGFPLKEGFFELVKEGDPLAGSQSQNVNQVKIFAWKGPNYIADPETTFADVGWILAKDWWPYQRPSFVTPPFAGYVSGHSTYSRAAADLLTKFTGSAFFPGGIGEFVAPRNEFLVFEDGPADEIVLQWATYQDASDQCSLSRIWGGIHPPIDDIPGRKIGMKIATESFEFVKDYFYSDEDQDGFYNYEDCDDNDRSVFPGAVEICDGIDNNCDGQIDEDLEIYTYYEDLDEDGYGNMNVTMDTCALLPPPGFVENADDCDDTVFATNPEGVEICDGIDNNCNGEIDEGLTIYTYYLDSDQDGFGNAAHPLDTCLASAPSNYVNNSDDCNDADGSIYPDALDFPDNDIDEDCSGRDASAFAFVLSDLGTSNFVIHYPDDIKANMKVLDISGKLVLSKELDFFTHYLDLNLTNLTTGLYILLLENENGEIIFRQKLVNP</sequence>
<reference evidence="3" key="1">
    <citation type="journal article" date="2014" name="Int. J. Syst. Evol. Microbiol.">
        <title>Complete genome sequence of Corynebacterium casei LMG S-19264T (=DSM 44701T), isolated from a smear-ripened cheese.</title>
        <authorList>
            <consortium name="US DOE Joint Genome Institute (JGI-PGF)"/>
            <person name="Walter F."/>
            <person name="Albersmeier A."/>
            <person name="Kalinowski J."/>
            <person name="Ruckert C."/>
        </authorList>
    </citation>
    <scope>NUCLEOTIDE SEQUENCE</scope>
    <source>
        <strain evidence="3">NBRC 108769</strain>
    </source>
</reference>
<organism evidence="3 4">
    <name type="scientific">Portibacter lacus</name>
    <dbReference type="NCBI Taxonomy" id="1099794"/>
    <lineage>
        <taxon>Bacteria</taxon>
        <taxon>Pseudomonadati</taxon>
        <taxon>Bacteroidota</taxon>
        <taxon>Saprospiria</taxon>
        <taxon>Saprospirales</taxon>
        <taxon>Haliscomenobacteraceae</taxon>
        <taxon>Portibacter</taxon>
    </lineage>
</organism>
<dbReference type="SUPFAM" id="SSF48317">
    <property type="entry name" value="Acid phosphatase/Vanadium-dependent haloperoxidase"/>
    <property type="match status" value="1"/>
</dbReference>
<dbReference type="InterPro" id="IPR021655">
    <property type="entry name" value="Put_metal-bd"/>
</dbReference>
<dbReference type="PANTHER" id="PTHR34599">
    <property type="entry name" value="PEROXIDASE-RELATED"/>
    <property type="match status" value="1"/>
</dbReference>
<dbReference type="PANTHER" id="PTHR34599:SF2">
    <property type="entry name" value="TRAF-TYPE DOMAIN-CONTAINING PROTEIN"/>
    <property type="match status" value="1"/>
</dbReference>
<dbReference type="Pfam" id="PF11617">
    <property type="entry name" value="Cu-binding_MopE"/>
    <property type="match status" value="3"/>
</dbReference>
<dbReference type="InterPro" id="IPR016119">
    <property type="entry name" value="Br/Cl_peroxidase_C"/>
</dbReference>